<evidence type="ECO:0000256" key="4">
    <source>
        <dbReference type="ARBA" id="ARBA00022980"/>
    </source>
</evidence>
<dbReference type="NCBIfam" id="TIGR01169">
    <property type="entry name" value="rplA_bact"/>
    <property type="match status" value="1"/>
</dbReference>
<dbReference type="OrthoDB" id="1747252at2759"/>
<evidence type="ECO:0000256" key="7">
    <source>
        <dbReference type="ARBA" id="ARBA00082680"/>
    </source>
</evidence>
<evidence type="ECO:0000313" key="10">
    <source>
        <dbReference type="RefSeq" id="XP_010269872.1"/>
    </source>
</evidence>
<dbReference type="GO" id="GO:0015934">
    <property type="term" value="C:large ribosomal subunit"/>
    <property type="evidence" value="ECO:0007669"/>
    <property type="project" value="InterPro"/>
</dbReference>
<feature type="region of interest" description="Disordered" evidence="8">
    <location>
        <begin position="175"/>
        <end position="218"/>
    </location>
</feature>
<protein>
    <recommendedName>
        <fullName evidence="6">Large ribosomal subunit protein uL1c</fullName>
    </recommendedName>
    <alternativeName>
        <fullName evidence="7">CL1</fullName>
    </alternativeName>
</protein>
<evidence type="ECO:0000256" key="1">
    <source>
        <dbReference type="ARBA" id="ARBA00010531"/>
    </source>
</evidence>
<dbReference type="OMA" id="TFHICST"/>
<evidence type="ECO:0000256" key="5">
    <source>
        <dbReference type="ARBA" id="ARBA00023274"/>
    </source>
</evidence>
<evidence type="ECO:0000256" key="8">
    <source>
        <dbReference type="SAM" id="MobiDB-lite"/>
    </source>
</evidence>
<dbReference type="Gene3D" id="3.30.190.20">
    <property type="match status" value="1"/>
</dbReference>
<feature type="region of interest" description="Disordered" evidence="8">
    <location>
        <begin position="76"/>
        <end position="157"/>
    </location>
</feature>
<dbReference type="eggNOG" id="KOG1569">
    <property type="taxonomic scope" value="Eukaryota"/>
</dbReference>
<dbReference type="InParanoid" id="A0A1U8B2K9"/>
<dbReference type="PANTHER" id="PTHR36427:SF4">
    <property type="entry name" value="RIBOSOMAL PROTEIN L1P_L10E FAMILY"/>
    <property type="match status" value="1"/>
</dbReference>
<dbReference type="HAMAP" id="MF_01318_B">
    <property type="entry name" value="Ribosomal_uL1_B"/>
    <property type="match status" value="1"/>
</dbReference>
<keyword evidence="2" id="KW-0699">rRNA-binding</keyword>
<keyword evidence="4 10" id="KW-0689">Ribosomal protein</keyword>
<dbReference type="InterPro" id="IPR016095">
    <property type="entry name" value="Ribosomal_uL1_3-a/b-sand"/>
</dbReference>
<dbReference type="PROSITE" id="PS01199">
    <property type="entry name" value="RIBOSOMAL_L1"/>
    <property type="match status" value="1"/>
</dbReference>
<dbReference type="InterPro" id="IPR028364">
    <property type="entry name" value="Ribosomal_uL1/biogenesis"/>
</dbReference>
<reference evidence="10" key="1">
    <citation type="submission" date="2025-08" db="UniProtKB">
        <authorList>
            <consortium name="RefSeq"/>
        </authorList>
    </citation>
    <scope>IDENTIFICATION</scope>
</reference>
<dbReference type="AlphaFoldDB" id="A0A1U8B2K9"/>
<dbReference type="GO" id="GO:0019843">
    <property type="term" value="F:rRNA binding"/>
    <property type="evidence" value="ECO:0007669"/>
    <property type="project" value="UniProtKB-KW"/>
</dbReference>
<dbReference type="FunCoup" id="A0A1U8B2K9">
    <property type="interactions" value="1220"/>
</dbReference>
<dbReference type="PANTHER" id="PTHR36427">
    <property type="entry name" value="54S RIBOSOMAL PROTEIN L1, MITOCHONDRIAL"/>
    <property type="match status" value="1"/>
</dbReference>
<dbReference type="InterPro" id="IPR023674">
    <property type="entry name" value="Ribosomal_uL1-like"/>
</dbReference>
<dbReference type="CDD" id="cd00403">
    <property type="entry name" value="Ribosomal_L1"/>
    <property type="match status" value="1"/>
</dbReference>
<dbReference type="STRING" id="4432.A0A1U8B2K9"/>
<evidence type="ECO:0000256" key="3">
    <source>
        <dbReference type="ARBA" id="ARBA00022884"/>
    </source>
</evidence>
<organism evidence="9 10">
    <name type="scientific">Nelumbo nucifera</name>
    <name type="common">Sacred lotus</name>
    <dbReference type="NCBI Taxonomy" id="4432"/>
    <lineage>
        <taxon>Eukaryota</taxon>
        <taxon>Viridiplantae</taxon>
        <taxon>Streptophyta</taxon>
        <taxon>Embryophyta</taxon>
        <taxon>Tracheophyta</taxon>
        <taxon>Spermatophyta</taxon>
        <taxon>Magnoliopsida</taxon>
        <taxon>Proteales</taxon>
        <taxon>Nelumbonaceae</taxon>
        <taxon>Nelumbo</taxon>
    </lineage>
</organism>
<proteinExistence type="inferred from homology"/>
<evidence type="ECO:0000256" key="2">
    <source>
        <dbReference type="ARBA" id="ARBA00022730"/>
    </source>
</evidence>
<keyword evidence="5" id="KW-0687">Ribonucleoprotein</keyword>
<dbReference type="Gene3D" id="3.40.50.790">
    <property type="match status" value="1"/>
</dbReference>
<dbReference type="GeneID" id="104606403"/>
<dbReference type="Pfam" id="PF00687">
    <property type="entry name" value="Ribosomal_L1"/>
    <property type="match status" value="1"/>
</dbReference>
<dbReference type="KEGG" id="nnu:104606403"/>
<sequence length="483" mass="53475">MAAFELLLSQARRHCNRFPPSQISLLFRFSSSLQPCHADDLGSSIFPLLSYKPSIFYRSTSTYRSSFLGYHRSFCSSSSSESPSDTRTDENVKSPTQSATIKAVSYAVKPKDPSSTAEELPQQPQAPFPRRQRETGRVAFRSPENVSEQGTTTLEPRNWTREDIRYVKDIPSISPVSYPSRVAPLPEDRVTVSSEEAPKEEITKEEDKKESEELEQERKRIEADVRLRRFFRVEEEKVPFPTLIKVEKKKQKVVLDLQEAIREVKASAKRNFVETIEAHVKLSVDPRRGDQMVRGAATLPHGTGKTVRVAVFAEGTAADEARDAGADIIGGDELIEEIRKGGGKLNFDKCIATPLFMPRLGKIARILGPRGLMPNPKLGSVTSDVAGAVRDAKRGRVDFKIDKTAIVHVGLGKVNFSEEALRENVGAFVNALLLAKPVGLKKTSKYAGYVNSFTLCSTMGPGFPVSIQSLSIAADNYSKLQVK</sequence>
<accession>A0A1U8B2K9</accession>
<dbReference type="GO" id="GO:0003735">
    <property type="term" value="F:structural constituent of ribosome"/>
    <property type="evidence" value="ECO:0007669"/>
    <property type="project" value="InterPro"/>
</dbReference>
<feature type="compositionally biased region" description="Basic and acidic residues" evidence="8">
    <location>
        <begin position="186"/>
        <end position="218"/>
    </location>
</feature>
<dbReference type="Proteomes" id="UP000189703">
    <property type="component" value="Unplaced"/>
</dbReference>
<dbReference type="SUPFAM" id="SSF56808">
    <property type="entry name" value="Ribosomal protein L1"/>
    <property type="match status" value="1"/>
</dbReference>
<gene>
    <name evidence="10" type="primary">LOC104606403</name>
</gene>
<comment type="similarity">
    <text evidence="1">Belongs to the universal ribosomal protein uL1 family.</text>
</comment>
<dbReference type="FunFam" id="3.40.50.790:FF:000001">
    <property type="entry name" value="50S ribosomal protein L1"/>
    <property type="match status" value="1"/>
</dbReference>
<evidence type="ECO:0000256" key="6">
    <source>
        <dbReference type="ARBA" id="ARBA00035205"/>
    </source>
</evidence>
<dbReference type="InterPro" id="IPR005878">
    <property type="entry name" value="Ribosom_uL1_bac-type"/>
</dbReference>
<keyword evidence="9" id="KW-1185">Reference proteome</keyword>
<dbReference type="InterPro" id="IPR023673">
    <property type="entry name" value="Ribosomal_uL1_CS"/>
</dbReference>
<keyword evidence="3" id="KW-0694">RNA-binding</keyword>
<dbReference type="GO" id="GO:0006412">
    <property type="term" value="P:translation"/>
    <property type="evidence" value="ECO:0007669"/>
    <property type="project" value="InterPro"/>
</dbReference>
<evidence type="ECO:0000313" key="9">
    <source>
        <dbReference type="Proteomes" id="UP000189703"/>
    </source>
</evidence>
<dbReference type="RefSeq" id="XP_010269872.1">
    <property type="nucleotide sequence ID" value="XM_010271570.2"/>
</dbReference>
<feature type="compositionally biased region" description="Polar residues" evidence="8">
    <location>
        <begin position="144"/>
        <end position="155"/>
    </location>
</feature>
<name>A0A1U8B2K9_NELNU</name>